<keyword evidence="3" id="KW-1185">Reference proteome</keyword>
<comment type="caution">
    <text evidence="2">The sequence shown here is derived from an EMBL/GenBank/DDBJ whole genome shotgun (WGS) entry which is preliminary data.</text>
</comment>
<dbReference type="Proteomes" id="UP000028123">
    <property type="component" value="Unassembled WGS sequence"/>
</dbReference>
<accession>A0A081NYF9</accession>
<dbReference type="InterPro" id="IPR012854">
    <property type="entry name" value="Cu_amine_oxidase-like_N"/>
</dbReference>
<evidence type="ECO:0000313" key="3">
    <source>
        <dbReference type="Proteomes" id="UP000028123"/>
    </source>
</evidence>
<proteinExistence type="predicted"/>
<dbReference type="EMBL" id="JNVM01000021">
    <property type="protein sequence ID" value="KEQ23482.1"/>
    <property type="molecule type" value="Genomic_DNA"/>
</dbReference>
<dbReference type="SUPFAM" id="SSF55383">
    <property type="entry name" value="Copper amine oxidase, domain N"/>
    <property type="match status" value="1"/>
</dbReference>
<gene>
    <name evidence="2" type="ORF">ET33_15195</name>
</gene>
<evidence type="ECO:0000259" key="1">
    <source>
        <dbReference type="Pfam" id="PF07833"/>
    </source>
</evidence>
<dbReference type="eggNOG" id="COG0103">
    <property type="taxonomic scope" value="Bacteria"/>
</dbReference>
<protein>
    <recommendedName>
        <fullName evidence="1">Copper amine oxidase-like N-terminal domain-containing protein</fullName>
    </recommendedName>
</protein>
<dbReference type="Pfam" id="PF07833">
    <property type="entry name" value="Cu_amine_oxidN1"/>
    <property type="match status" value="1"/>
</dbReference>
<name>A0A081NYF9_9BACL</name>
<evidence type="ECO:0000313" key="2">
    <source>
        <dbReference type="EMBL" id="KEQ23482.1"/>
    </source>
</evidence>
<dbReference type="AlphaFoldDB" id="A0A081NYF9"/>
<reference evidence="2 3" key="1">
    <citation type="submission" date="2014-06" db="EMBL/GenBank/DDBJ databases">
        <title>Draft genome sequence of Paenibacillus sp. MSt1.</title>
        <authorList>
            <person name="Aw Y.K."/>
            <person name="Ong K.S."/>
            <person name="Gan H.M."/>
            <person name="Lee S.M."/>
        </authorList>
    </citation>
    <scope>NUCLEOTIDE SEQUENCE [LARGE SCALE GENOMIC DNA]</scope>
    <source>
        <strain evidence="2 3">MSt1</strain>
    </source>
</reference>
<organism evidence="2 3">
    <name type="scientific">Paenibacillus tyrfis</name>
    <dbReference type="NCBI Taxonomy" id="1501230"/>
    <lineage>
        <taxon>Bacteria</taxon>
        <taxon>Bacillati</taxon>
        <taxon>Bacillota</taxon>
        <taxon>Bacilli</taxon>
        <taxon>Bacillales</taxon>
        <taxon>Paenibacillaceae</taxon>
        <taxon>Paenibacillus</taxon>
    </lineage>
</organism>
<dbReference type="Gene3D" id="3.30.457.10">
    <property type="entry name" value="Copper amine oxidase-like, N-terminal domain"/>
    <property type="match status" value="1"/>
</dbReference>
<sequence length="582" mass="66263">MRRYIVILIIFLMSVMLEDSLRTAHAEEQRIEVILDGERITFPTDPVLIDGSVFVPMRTLFENLGYRVEWFPKMQFISAEKQGKTLDMGIDLPYASLDNQQIIPLSLPPRLIDGSAYVPLRFVGEVSGMRVKWDAASKTVFIQDITDETLGEALTDMLKPDSYEEQGVLPYHNLTMDFDKQKRSITFTIELNDGRLKSSSSAGASHPFAQYISLAEKRLPETAMSLYRKVSKWAKEVHIRVVYENRLLQQYPVPNPNEMNEPDPGFVVEANGAGQIELKYFEEGRWLSLSPPAGMDLSEESKIASTVAAHLKAIREGDAGLYLSTISDTSDQKAAKANADYLQAHPIDVTPEKMAFLHMTDRMAIVTVSEQYRIGSKLRKREPYYVLVRTTDGDWKMEGNDFSQLDPYWDGEISKDGYELEPFTDKDKSEVSKLLEARLSAMNAEDMKAYEATNDPASLNSNRIPMAEQFKKSELEYQLFPEDLTFIGTKIAPVNLLASTDTVRLYYVVGHVLYKTKPSDTSYFRSQHRFVLYALSKKEDGRFYVWETSELGVRYASMYPLEPAARLLDPNYNPLKGHEIKQ</sequence>
<dbReference type="InterPro" id="IPR036582">
    <property type="entry name" value="Mao_N_sf"/>
</dbReference>
<feature type="domain" description="Copper amine oxidase-like N-terminal" evidence="1">
    <location>
        <begin position="35"/>
        <end position="142"/>
    </location>
</feature>